<keyword evidence="1" id="KW-1133">Transmembrane helix</keyword>
<keyword evidence="3" id="KW-1185">Reference proteome</keyword>
<keyword evidence="1" id="KW-0812">Transmembrane</keyword>
<evidence type="ECO:0000256" key="1">
    <source>
        <dbReference type="SAM" id="Phobius"/>
    </source>
</evidence>
<evidence type="ECO:0000313" key="2">
    <source>
        <dbReference type="EMBL" id="AHJ95394.1"/>
    </source>
</evidence>
<dbReference type="AlphaFoldDB" id="W8EQF3"/>
<geneLocation type="plasmid" evidence="2 3">
    <name>pHsw1</name>
</geneLocation>
<keyword evidence="2" id="KW-0614">Plasmid</keyword>
<dbReference type="RefSeq" id="WP_044000333.1">
    <property type="nucleotide sequence ID" value="NZ_CP007144.1"/>
</dbReference>
<keyword evidence="1" id="KW-0472">Membrane</keyword>
<dbReference type="PATRIC" id="fig|1227739.3.peg.96"/>
<dbReference type="OrthoDB" id="1122768at2"/>
<organism evidence="2 3">
    <name type="scientific">Hymenobacter swuensis DY53</name>
    <dbReference type="NCBI Taxonomy" id="1227739"/>
    <lineage>
        <taxon>Bacteria</taxon>
        <taxon>Pseudomonadati</taxon>
        <taxon>Bacteroidota</taxon>
        <taxon>Cytophagia</taxon>
        <taxon>Cytophagales</taxon>
        <taxon>Hymenobacteraceae</taxon>
        <taxon>Hymenobacter</taxon>
    </lineage>
</organism>
<reference evidence="2 3" key="1">
    <citation type="submission" date="2014-01" db="EMBL/GenBank/DDBJ databases">
        <title>Complete sequence of plasmid1 of ionizing-radiation resistance bacterium Hymenobacter swuensis DY53.</title>
        <authorList>
            <person name="Jung J.-H."/>
            <person name="Jeong S.-W."/>
            <person name="Joe M.-H."/>
            <person name="Cho y.-j."/>
            <person name="Kim M.-K."/>
            <person name="Lim S.-Y."/>
        </authorList>
    </citation>
    <scope>NUCLEOTIDE SEQUENCE [LARGE SCALE GENOMIC DNA]</scope>
    <source>
        <strain evidence="2 3">DY53</strain>
        <plasmid evidence="2 3">pHsw1</plasmid>
    </source>
</reference>
<dbReference type="KEGG" id="hsw:Hsw_PA0061"/>
<evidence type="ECO:0000313" key="3">
    <source>
        <dbReference type="Proteomes" id="UP000019423"/>
    </source>
</evidence>
<feature type="transmembrane region" description="Helical" evidence="1">
    <location>
        <begin position="7"/>
        <end position="27"/>
    </location>
</feature>
<gene>
    <name evidence="2" type="ORF">Hsw_PA0061</name>
</gene>
<proteinExistence type="predicted"/>
<dbReference type="EMBL" id="CP007144">
    <property type="protein sequence ID" value="AHJ95394.1"/>
    <property type="molecule type" value="Genomic_DNA"/>
</dbReference>
<dbReference type="Proteomes" id="UP000019423">
    <property type="component" value="Plasmid pHsw1"/>
</dbReference>
<sequence length="67" mass="7570">MSFPRTLFTHGLLLGLTLCLYATLMWLTRLATTYLSIGQYLDIHIMLAPVGFIIAAIHQQRRHNANG</sequence>
<protein>
    <submittedName>
        <fullName evidence="2">Uncharacterized protein</fullName>
    </submittedName>
</protein>
<name>W8EQF3_9BACT</name>
<feature type="transmembrane region" description="Helical" evidence="1">
    <location>
        <begin position="39"/>
        <end position="57"/>
    </location>
</feature>
<dbReference type="HOGENOM" id="CLU_2806645_0_0_10"/>
<accession>W8EQF3</accession>